<evidence type="ECO:0000313" key="2">
    <source>
        <dbReference type="EMBL" id="ADV43113.1"/>
    </source>
</evidence>
<dbReference type="AlphaFoldDB" id="E6SS11"/>
<dbReference type="OrthoDB" id="1047399at2"/>
<accession>E6SS11</accession>
<keyword evidence="1" id="KW-0732">Signal</keyword>
<reference key="1">
    <citation type="submission" date="2010-11" db="EMBL/GenBank/DDBJ databases">
        <title>The complete genome of Bacteroides helcogenes P 36-108.</title>
        <authorList>
            <consortium name="US DOE Joint Genome Institute (JGI-PGF)"/>
            <person name="Lucas S."/>
            <person name="Copeland A."/>
            <person name="Lapidus A."/>
            <person name="Bruce D."/>
            <person name="Goodwin L."/>
            <person name="Pitluck S."/>
            <person name="Kyrpides N."/>
            <person name="Mavromatis K."/>
            <person name="Ivanova N."/>
            <person name="Zeytun A."/>
            <person name="Brettin T."/>
            <person name="Detter J.C."/>
            <person name="Tapia R."/>
            <person name="Han C."/>
            <person name="Land M."/>
            <person name="Hauser L."/>
            <person name="Markowitz V."/>
            <person name="Cheng J.-F."/>
            <person name="Hugenholtz P."/>
            <person name="Woyke T."/>
            <person name="Wu D."/>
            <person name="Gronow S."/>
            <person name="Wellnitz S."/>
            <person name="Brambilla E."/>
            <person name="Klenk H.-P."/>
            <person name="Eisen J.A."/>
        </authorList>
    </citation>
    <scope>NUCLEOTIDE SEQUENCE</scope>
    <source>
        <strain>P 36-108</strain>
    </source>
</reference>
<feature type="chain" id="PRO_5003211400" evidence="1">
    <location>
        <begin position="25"/>
        <end position="148"/>
    </location>
</feature>
<name>E6SS11_BACT6</name>
<evidence type="ECO:0000313" key="3">
    <source>
        <dbReference type="Proteomes" id="UP000008630"/>
    </source>
</evidence>
<feature type="signal peptide" evidence="1">
    <location>
        <begin position="1"/>
        <end position="24"/>
    </location>
</feature>
<gene>
    <name evidence="2" type="ordered locus">Bache_1103</name>
</gene>
<dbReference type="KEGG" id="bhl:Bache_1103"/>
<evidence type="ECO:0000256" key="1">
    <source>
        <dbReference type="SAM" id="SignalP"/>
    </source>
</evidence>
<dbReference type="EMBL" id="CP002352">
    <property type="protein sequence ID" value="ADV43113.1"/>
    <property type="molecule type" value="Genomic_DNA"/>
</dbReference>
<keyword evidence="3" id="KW-1185">Reference proteome</keyword>
<sequence>MKTTVKTFWFCMLLMLAYSISGKAIDFTQTNMKHSNVAEVSASLSSCSSYALSNINKSSSIYADIKLIGVSDVELGSKPISETYSFNQQRLRRIIEDNLFLRNILLILSNHEAHLVQSLTKLYYSDKDPNYALAGCDYYIYTLRRILI</sequence>
<dbReference type="RefSeq" id="WP_013546708.1">
    <property type="nucleotide sequence ID" value="NC_014933.1"/>
</dbReference>
<proteinExistence type="predicted"/>
<dbReference type="Proteomes" id="UP000008630">
    <property type="component" value="Chromosome"/>
</dbReference>
<dbReference type="eggNOG" id="ENOG502ZZXG">
    <property type="taxonomic scope" value="Bacteria"/>
</dbReference>
<dbReference type="STRING" id="693979.Bache_1103"/>
<protein>
    <submittedName>
        <fullName evidence="2">Uncharacterized protein</fullName>
    </submittedName>
</protein>
<dbReference type="HOGENOM" id="CLU_1764330_0_0_10"/>
<dbReference type="PATRIC" id="fig|693979.3.peg.1168"/>
<reference evidence="2 3" key="2">
    <citation type="journal article" date="2011" name="Stand. Genomic Sci.">
        <title>Complete genome sequence of Bacteroides helcogenes type strain (P 36-108).</title>
        <authorList>
            <person name="Pati A."/>
            <person name="Gronow S."/>
            <person name="Zeytun A."/>
            <person name="Lapidus A."/>
            <person name="Nolan M."/>
            <person name="Hammon N."/>
            <person name="Deshpande S."/>
            <person name="Cheng J.F."/>
            <person name="Tapia R."/>
            <person name="Han C."/>
            <person name="Goodwin L."/>
            <person name="Pitluck S."/>
            <person name="Liolios K."/>
            <person name="Pagani I."/>
            <person name="Ivanova N."/>
            <person name="Mavromatis K."/>
            <person name="Chen A."/>
            <person name="Palaniappan K."/>
            <person name="Land M."/>
            <person name="Hauser L."/>
            <person name="Chang Y.J."/>
            <person name="Jeffries C.D."/>
            <person name="Detter J.C."/>
            <person name="Brambilla E."/>
            <person name="Rohde M."/>
            <person name="Goker M."/>
            <person name="Woyke T."/>
            <person name="Bristow J."/>
            <person name="Eisen J.A."/>
            <person name="Markowitz V."/>
            <person name="Hugenholtz P."/>
            <person name="Kyrpides N.C."/>
            <person name="Klenk H.P."/>
            <person name="Lucas S."/>
        </authorList>
    </citation>
    <scope>NUCLEOTIDE SEQUENCE [LARGE SCALE GENOMIC DNA]</scope>
    <source>
        <strain evidence="3">ATCC 35417 / DSM 20613 / JCM 6297 / CCUG 15421 / P 36-108</strain>
    </source>
</reference>
<organism evidence="2 3">
    <name type="scientific">Bacteroides helcogenes (strain ATCC 35417 / DSM 20613 / JCM 6297 / CCUG 15421 / P 36-108)</name>
    <dbReference type="NCBI Taxonomy" id="693979"/>
    <lineage>
        <taxon>Bacteria</taxon>
        <taxon>Pseudomonadati</taxon>
        <taxon>Bacteroidota</taxon>
        <taxon>Bacteroidia</taxon>
        <taxon>Bacteroidales</taxon>
        <taxon>Bacteroidaceae</taxon>
        <taxon>Bacteroides</taxon>
    </lineage>
</organism>